<accession>A0A4P6FE37</accession>
<evidence type="ECO:0000256" key="1">
    <source>
        <dbReference type="SAM" id="MobiDB-lite"/>
    </source>
</evidence>
<dbReference type="Proteomes" id="UP000291259">
    <property type="component" value="Chromosome"/>
</dbReference>
<protein>
    <submittedName>
        <fullName evidence="3">Uncharacterized protein</fullName>
    </submittedName>
</protein>
<organism evidence="3 4">
    <name type="scientific">Agromyces protaetiae</name>
    <dbReference type="NCBI Taxonomy" id="2509455"/>
    <lineage>
        <taxon>Bacteria</taxon>
        <taxon>Bacillati</taxon>
        <taxon>Actinomycetota</taxon>
        <taxon>Actinomycetes</taxon>
        <taxon>Micrococcales</taxon>
        <taxon>Microbacteriaceae</taxon>
        <taxon>Agromyces</taxon>
    </lineage>
</organism>
<feature type="transmembrane region" description="Helical" evidence="2">
    <location>
        <begin position="15"/>
        <end position="37"/>
    </location>
</feature>
<keyword evidence="2" id="KW-0812">Transmembrane</keyword>
<gene>
    <name evidence="3" type="ORF">ET445_15310</name>
</gene>
<sequence length="252" mass="24513">MLAASRRSRSARRRAIVGGTLAVAGVVVVGGLTFGAVRLGGAASSSGSAADAPVEAPGSGESFADPTGGVDSGGEEAGIAPRDPVPAPDVALDPLATFARCGAPSPAPQGDSADGGEDVAARPLRVSIAPIGSVAPGAATTVAVTVRNAAETPLVGSIRTAPVLAVADGAGLVVAHSPADGFGAARDIRLAPGASLELSATLTAVRCSPTGDQRADQPLDPGAYTVRATVVLVPLDGDDVLTGSADARFDVR</sequence>
<keyword evidence="4" id="KW-1185">Reference proteome</keyword>
<keyword evidence="2" id="KW-0472">Membrane</keyword>
<dbReference type="RefSeq" id="WP_129192035.1">
    <property type="nucleotide sequence ID" value="NZ_CP035491.1"/>
</dbReference>
<name>A0A4P6FE37_9MICO</name>
<evidence type="ECO:0000256" key="2">
    <source>
        <dbReference type="SAM" id="Phobius"/>
    </source>
</evidence>
<reference evidence="3 4" key="1">
    <citation type="submission" date="2019-01" db="EMBL/GenBank/DDBJ databases">
        <title>Genome sequencing of strain FW100M-8.</title>
        <authorList>
            <person name="Heo J."/>
            <person name="Kim S.-J."/>
            <person name="Kim J.-S."/>
            <person name="Hong S.-B."/>
            <person name="Kwon S.-W."/>
        </authorList>
    </citation>
    <scope>NUCLEOTIDE SEQUENCE [LARGE SCALE GENOMIC DNA]</scope>
    <source>
        <strain evidence="3 4">FW100M-8</strain>
    </source>
</reference>
<evidence type="ECO:0000313" key="4">
    <source>
        <dbReference type="Proteomes" id="UP000291259"/>
    </source>
</evidence>
<proteinExistence type="predicted"/>
<evidence type="ECO:0000313" key="3">
    <source>
        <dbReference type="EMBL" id="QAY74490.1"/>
    </source>
</evidence>
<dbReference type="EMBL" id="CP035491">
    <property type="protein sequence ID" value="QAY74490.1"/>
    <property type="molecule type" value="Genomic_DNA"/>
</dbReference>
<feature type="region of interest" description="Disordered" evidence="1">
    <location>
        <begin position="44"/>
        <end position="85"/>
    </location>
</feature>
<dbReference type="KEGG" id="agf:ET445_15310"/>
<dbReference type="AlphaFoldDB" id="A0A4P6FE37"/>
<keyword evidence="2" id="KW-1133">Transmembrane helix</keyword>